<name>A0A9D1Z7F1_9FIRM</name>
<keyword evidence="1" id="KW-0813">Transport</keyword>
<feature type="domain" description="ABC transporter" evidence="4">
    <location>
        <begin position="6"/>
        <end position="237"/>
    </location>
</feature>
<dbReference type="PROSITE" id="PS50893">
    <property type="entry name" value="ABC_TRANSPORTER_2"/>
    <property type="match status" value="1"/>
</dbReference>
<dbReference type="EMBL" id="DXCO01000032">
    <property type="protein sequence ID" value="HIY78245.1"/>
    <property type="molecule type" value="Genomic_DNA"/>
</dbReference>
<evidence type="ECO:0000256" key="2">
    <source>
        <dbReference type="ARBA" id="ARBA00022741"/>
    </source>
</evidence>
<dbReference type="InterPro" id="IPR051782">
    <property type="entry name" value="ABC_Transporter_VariousFunc"/>
</dbReference>
<organism evidence="5 6">
    <name type="scientific">Candidatus Borkfalkia excrementavium</name>
    <dbReference type="NCBI Taxonomy" id="2838505"/>
    <lineage>
        <taxon>Bacteria</taxon>
        <taxon>Bacillati</taxon>
        <taxon>Bacillota</taxon>
        <taxon>Clostridia</taxon>
        <taxon>Christensenellales</taxon>
        <taxon>Christensenellaceae</taxon>
        <taxon>Candidatus Borkfalkia</taxon>
    </lineage>
</organism>
<accession>A0A9D1Z7F1</accession>
<keyword evidence="2" id="KW-0547">Nucleotide-binding</keyword>
<dbReference type="Proteomes" id="UP000824135">
    <property type="component" value="Unassembled WGS sequence"/>
</dbReference>
<dbReference type="AlphaFoldDB" id="A0A9D1Z7F1"/>
<dbReference type="PROSITE" id="PS00211">
    <property type="entry name" value="ABC_TRANSPORTER_1"/>
    <property type="match status" value="1"/>
</dbReference>
<protein>
    <submittedName>
        <fullName evidence="5">ABC transporter ATP-binding protein</fullName>
    </submittedName>
</protein>
<dbReference type="InterPro" id="IPR003439">
    <property type="entry name" value="ABC_transporter-like_ATP-bd"/>
</dbReference>
<sequence length="243" mass="26670">MNETVLKINHFSKSYSKTKRAVDDLSLEVCAGDIYGFIGQNGAGKTTTLRAVTGILDFSEGEILIDGKSIKEQPVACKQITAYIPDNPDLYEFLTGVQYLNYIGDIYGVPDAVRKERIQKYAAMFHISDDLGALIGSYSHGMKQKLAVISALLHEPKLFVLDEPFVGLDPEAAFNLKNVFRELCGRGAAIFFSTHVLDVAEKLCNKIAIIKGGKLMASGDIDAVRGDDSLEEVFMEVLHENEG</sequence>
<dbReference type="Pfam" id="PF00005">
    <property type="entry name" value="ABC_tran"/>
    <property type="match status" value="1"/>
</dbReference>
<reference evidence="5" key="2">
    <citation type="submission" date="2021-04" db="EMBL/GenBank/DDBJ databases">
        <authorList>
            <person name="Gilroy R."/>
        </authorList>
    </citation>
    <scope>NUCLEOTIDE SEQUENCE</scope>
    <source>
        <strain evidence="5">CHK199-9574</strain>
    </source>
</reference>
<evidence type="ECO:0000313" key="5">
    <source>
        <dbReference type="EMBL" id="HIY78245.1"/>
    </source>
</evidence>
<gene>
    <name evidence="5" type="ORF">H9728_04300</name>
</gene>
<comment type="caution">
    <text evidence="5">The sequence shown here is derived from an EMBL/GenBank/DDBJ whole genome shotgun (WGS) entry which is preliminary data.</text>
</comment>
<dbReference type="PANTHER" id="PTHR42939:SF1">
    <property type="entry name" value="ABC TRANSPORTER ATP-BINDING PROTEIN ALBC-RELATED"/>
    <property type="match status" value="1"/>
</dbReference>
<evidence type="ECO:0000259" key="4">
    <source>
        <dbReference type="PROSITE" id="PS50893"/>
    </source>
</evidence>
<dbReference type="GO" id="GO:0016887">
    <property type="term" value="F:ATP hydrolysis activity"/>
    <property type="evidence" value="ECO:0007669"/>
    <property type="project" value="InterPro"/>
</dbReference>
<dbReference type="InterPro" id="IPR027417">
    <property type="entry name" value="P-loop_NTPase"/>
</dbReference>
<evidence type="ECO:0000256" key="3">
    <source>
        <dbReference type="ARBA" id="ARBA00022840"/>
    </source>
</evidence>
<dbReference type="InterPro" id="IPR017871">
    <property type="entry name" value="ABC_transporter-like_CS"/>
</dbReference>
<dbReference type="PANTHER" id="PTHR42939">
    <property type="entry name" value="ABC TRANSPORTER ATP-BINDING PROTEIN ALBC-RELATED"/>
    <property type="match status" value="1"/>
</dbReference>
<dbReference type="CDD" id="cd03230">
    <property type="entry name" value="ABC_DR_subfamily_A"/>
    <property type="match status" value="1"/>
</dbReference>
<dbReference type="SMART" id="SM00382">
    <property type="entry name" value="AAA"/>
    <property type="match status" value="1"/>
</dbReference>
<dbReference type="SUPFAM" id="SSF52540">
    <property type="entry name" value="P-loop containing nucleoside triphosphate hydrolases"/>
    <property type="match status" value="1"/>
</dbReference>
<evidence type="ECO:0000313" key="6">
    <source>
        <dbReference type="Proteomes" id="UP000824135"/>
    </source>
</evidence>
<dbReference type="GO" id="GO:0005524">
    <property type="term" value="F:ATP binding"/>
    <property type="evidence" value="ECO:0007669"/>
    <property type="project" value="UniProtKB-KW"/>
</dbReference>
<dbReference type="InterPro" id="IPR003593">
    <property type="entry name" value="AAA+_ATPase"/>
</dbReference>
<proteinExistence type="predicted"/>
<evidence type="ECO:0000256" key="1">
    <source>
        <dbReference type="ARBA" id="ARBA00022448"/>
    </source>
</evidence>
<keyword evidence="3 5" id="KW-0067">ATP-binding</keyword>
<reference evidence="5" key="1">
    <citation type="journal article" date="2021" name="PeerJ">
        <title>Extensive microbial diversity within the chicken gut microbiome revealed by metagenomics and culture.</title>
        <authorList>
            <person name="Gilroy R."/>
            <person name="Ravi A."/>
            <person name="Getino M."/>
            <person name="Pursley I."/>
            <person name="Horton D.L."/>
            <person name="Alikhan N.F."/>
            <person name="Baker D."/>
            <person name="Gharbi K."/>
            <person name="Hall N."/>
            <person name="Watson M."/>
            <person name="Adriaenssens E.M."/>
            <person name="Foster-Nyarko E."/>
            <person name="Jarju S."/>
            <person name="Secka A."/>
            <person name="Antonio M."/>
            <person name="Oren A."/>
            <person name="Chaudhuri R.R."/>
            <person name="La Ragione R."/>
            <person name="Hildebrand F."/>
            <person name="Pallen M.J."/>
        </authorList>
    </citation>
    <scope>NUCLEOTIDE SEQUENCE</scope>
    <source>
        <strain evidence="5">CHK199-9574</strain>
    </source>
</reference>
<dbReference type="Gene3D" id="3.40.50.300">
    <property type="entry name" value="P-loop containing nucleotide triphosphate hydrolases"/>
    <property type="match status" value="1"/>
</dbReference>